<dbReference type="PROSITE" id="PS50088">
    <property type="entry name" value="ANK_REPEAT"/>
    <property type="match status" value="2"/>
</dbReference>
<dbReference type="InterPro" id="IPR036770">
    <property type="entry name" value="Ankyrin_rpt-contain_sf"/>
</dbReference>
<evidence type="ECO:0000256" key="2">
    <source>
        <dbReference type="ARBA" id="ARBA00023043"/>
    </source>
</evidence>
<keyword evidence="1" id="KW-0677">Repeat</keyword>
<evidence type="ECO:0000256" key="1">
    <source>
        <dbReference type="ARBA" id="ARBA00022737"/>
    </source>
</evidence>
<organism evidence="4 5">
    <name type="scientific">Salarias fasciatus</name>
    <name type="common">Jewelled blenny</name>
    <name type="synonym">Blennius fasciatus</name>
    <dbReference type="NCBI Taxonomy" id="181472"/>
    <lineage>
        <taxon>Eukaryota</taxon>
        <taxon>Metazoa</taxon>
        <taxon>Chordata</taxon>
        <taxon>Craniata</taxon>
        <taxon>Vertebrata</taxon>
        <taxon>Euteleostomi</taxon>
        <taxon>Actinopterygii</taxon>
        <taxon>Neopterygii</taxon>
        <taxon>Teleostei</taxon>
        <taxon>Neoteleostei</taxon>
        <taxon>Acanthomorphata</taxon>
        <taxon>Ovalentaria</taxon>
        <taxon>Blenniimorphae</taxon>
        <taxon>Blenniiformes</taxon>
        <taxon>Blennioidei</taxon>
        <taxon>Blenniidae</taxon>
        <taxon>Salariinae</taxon>
        <taxon>Salarias</taxon>
    </lineage>
</organism>
<name>A0A672GMT3_SALFA</name>
<evidence type="ECO:0000313" key="5">
    <source>
        <dbReference type="Proteomes" id="UP000472267"/>
    </source>
</evidence>
<dbReference type="Proteomes" id="UP000472267">
    <property type="component" value="Chromosome 8"/>
</dbReference>
<feature type="repeat" description="ANK" evidence="3">
    <location>
        <begin position="35"/>
        <end position="67"/>
    </location>
</feature>
<dbReference type="InParanoid" id="A0A672GMT3"/>
<dbReference type="InterPro" id="IPR002110">
    <property type="entry name" value="Ankyrin_rpt"/>
</dbReference>
<proteinExistence type="predicted"/>
<reference evidence="4" key="2">
    <citation type="submission" date="2025-08" db="UniProtKB">
        <authorList>
            <consortium name="Ensembl"/>
        </authorList>
    </citation>
    <scope>IDENTIFICATION</scope>
</reference>
<accession>A0A672GMT3</accession>
<dbReference type="AlphaFoldDB" id="A0A672GMT3"/>
<dbReference type="PROSITE" id="PS50297">
    <property type="entry name" value="ANK_REP_REGION"/>
    <property type="match status" value="2"/>
</dbReference>
<evidence type="ECO:0000313" key="4">
    <source>
        <dbReference type="Ensembl" id="ENSSFAP00005018240.1"/>
    </source>
</evidence>
<dbReference type="PANTHER" id="PTHR24126:SF14">
    <property type="entry name" value="ANK_REP_REGION DOMAIN-CONTAINING PROTEIN"/>
    <property type="match status" value="1"/>
</dbReference>
<reference evidence="4" key="1">
    <citation type="submission" date="2019-06" db="EMBL/GenBank/DDBJ databases">
        <authorList>
            <consortium name="Wellcome Sanger Institute Data Sharing"/>
        </authorList>
    </citation>
    <scope>NUCLEOTIDE SEQUENCE [LARGE SCALE GENOMIC DNA]</scope>
</reference>
<dbReference type="PRINTS" id="PR01415">
    <property type="entry name" value="ANKYRIN"/>
</dbReference>
<keyword evidence="2 3" id="KW-0040">ANK repeat</keyword>
<dbReference type="PANTHER" id="PTHR24126">
    <property type="entry name" value="ANKYRIN REPEAT, PH AND SEC7 DOMAIN CONTAINING PROTEIN SECG-RELATED"/>
    <property type="match status" value="1"/>
</dbReference>
<feature type="repeat" description="ANK" evidence="3">
    <location>
        <begin position="143"/>
        <end position="175"/>
    </location>
</feature>
<dbReference type="Gene3D" id="1.25.40.20">
    <property type="entry name" value="Ankyrin repeat-containing domain"/>
    <property type="match status" value="3"/>
</dbReference>
<evidence type="ECO:0000256" key="3">
    <source>
        <dbReference type="PROSITE-ProRule" id="PRU00023"/>
    </source>
</evidence>
<keyword evidence="5" id="KW-1185">Reference proteome</keyword>
<reference evidence="4" key="3">
    <citation type="submission" date="2025-09" db="UniProtKB">
        <authorList>
            <consortium name="Ensembl"/>
        </authorList>
    </citation>
    <scope>IDENTIFICATION</scope>
</reference>
<dbReference type="Ensembl" id="ENSSFAT00005018971.1">
    <property type="protein sequence ID" value="ENSSFAP00005018240.1"/>
    <property type="gene ID" value="ENSSFAG00005009636.1"/>
</dbReference>
<dbReference type="OMA" id="NKYWLKT"/>
<dbReference type="SMART" id="SM00248">
    <property type="entry name" value="ANK"/>
    <property type="match status" value="4"/>
</dbReference>
<dbReference type="Pfam" id="PF12796">
    <property type="entry name" value="Ank_2"/>
    <property type="match status" value="2"/>
</dbReference>
<protein>
    <submittedName>
        <fullName evidence="4">Uncharacterized protein</fullName>
    </submittedName>
</protein>
<dbReference type="SUPFAM" id="SSF48403">
    <property type="entry name" value="Ankyrin repeat"/>
    <property type="match status" value="1"/>
</dbReference>
<sequence length="292" mass="32344">AKHPRCRAQTEFQIPQSCDGRVSAGRGMLTVEGSTHQTALHVSVRRRALPAVHILTSYGADVHAVDSSGMTPLHTAAAMCHEDIMKSARRAVLDRVTLHSGDTPLHVAAVTVALRTPDPPEDHLRFVSALFGCGADPDILNRAGLSPLHMACVTGTEALVDLLLRHGADINRRSAAGENCLFLFLNHRPNVKKKSLLVKLLGLVTPLAVCSQQGRLPAALTEPCFSPQRDRLLRLTQQPKRLKDICKTVIYLKYVGKQDDLREVLPTKLHDFVFNQWENIENIYFDTNKEEF</sequence>